<dbReference type="InterPro" id="IPR026697">
    <property type="entry name" value="DNAAF6"/>
</dbReference>
<comment type="similarity">
    <text evidence="1">Belongs to the PIH1 family.</text>
</comment>
<dbReference type="Gene3D" id="2.60.40.790">
    <property type="match status" value="1"/>
</dbReference>
<feature type="compositionally biased region" description="Low complexity" evidence="2">
    <location>
        <begin position="34"/>
        <end position="52"/>
    </location>
</feature>
<dbReference type="InterPro" id="IPR008978">
    <property type="entry name" value="HSP20-like_chaperone"/>
</dbReference>
<evidence type="ECO:0000313" key="5">
    <source>
        <dbReference type="Proteomes" id="UP000054350"/>
    </source>
</evidence>
<dbReference type="VEuPathDB" id="FungiDB:AMAG_16208"/>
<protein>
    <recommendedName>
        <fullName evidence="3">PIH1D1/2/3 CS-like domain-containing protein</fullName>
    </recommendedName>
</protein>
<dbReference type="STRING" id="578462.A0A0L0TA81"/>
<dbReference type="PANTHER" id="PTHR21083:SF0">
    <property type="entry name" value="DYNEIN AXONEMAL ASSEMBLY FACTOR 6"/>
    <property type="match status" value="1"/>
</dbReference>
<sequence>MDGDLSSLTALFSSAAATNDGRDVGVPNAGPKTSAAARRPAGSVAASTTAARRGGGGKNPAYDYSIKSIWDENELVNAAAADGYDPRPEPEYSIQYAQTVRTEDMYLGLAGRANSDQHTDTMTVKIELPLVSDAKALDLTVRKDKIELRCPQYRLNLPLPNEVHEDRGRANWDPKSRVLKVELKLVKLFDD</sequence>
<evidence type="ECO:0000313" key="4">
    <source>
        <dbReference type="EMBL" id="KNE71652.1"/>
    </source>
</evidence>
<evidence type="ECO:0000256" key="1">
    <source>
        <dbReference type="ARBA" id="ARBA00008511"/>
    </source>
</evidence>
<dbReference type="GO" id="GO:0070286">
    <property type="term" value="P:axonemal dynein complex assembly"/>
    <property type="evidence" value="ECO:0007669"/>
    <property type="project" value="InterPro"/>
</dbReference>
<dbReference type="OrthoDB" id="25887at2759"/>
<dbReference type="EMBL" id="GG745373">
    <property type="protein sequence ID" value="KNE71652.1"/>
    <property type="molecule type" value="Genomic_DNA"/>
</dbReference>
<evidence type="ECO:0000256" key="2">
    <source>
        <dbReference type="SAM" id="MobiDB-lite"/>
    </source>
</evidence>
<reference evidence="5" key="2">
    <citation type="submission" date="2009-11" db="EMBL/GenBank/DDBJ databases">
        <title>The Genome Sequence of Allomyces macrogynus strain ATCC 38327.</title>
        <authorList>
            <consortium name="The Broad Institute Genome Sequencing Platform"/>
            <person name="Russ C."/>
            <person name="Cuomo C."/>
            <person name="Shea T."/>
            <person name="Young S.K."/>
            <person name="Zeng Q."/>
            <person name="Koehrsen M."/>
            <person name="Haas B."/>
            <person name="Borodovsky M."/>
            <person name="Guigo R."/>
            <person name="Alvarado L."/>
            <person name="Berlin A."/>
            <person name="Borenstein D."/>
            <person name="Chen Z."/>
            <person name="Engels R."/>
            <person name="Freedman E."/>
            <person name="Gellesch M."/>
            <person name="Goldberg J."/>
            <person name="Griggs A."/>
            <person name="Gujja S."/>
            <person name="Heiman D."/>
            <person name="Hepburn T."/>
            <person name="Howarth C."/>
            <person name="Jen D."/>
            <person name="Larson L."/>
            <person name="Lewis B."/>
            <person name="Mehta T."/>
            <person name="Park D."/>
            <person name="Pearson M."/>
            <person name="Roberts A."/>
            <person name="Saif S."/>
            <person name="Shenoy N."/>
            <person name="Sisk P."/>
            <person name="Stolte C."/>
            <person name="Sykes S."/>
            <person name="Walk T."/>
            <person name="White J."/>
            <person name="Yandava C."/>
            <person name="Burger G."/>
            <person name="Gray M.W."/>
            <person name="Holland P.W.H."/>
            <person name="King N."/>
            <person name="Lang F.B.F."/>
            <person name="Roger A.J."/>
            <person name="Ruiz-Trillo I."/>
            <person name="Lander E."/>
            <person name="Nusbaum C."/>
        </authorList>
    </citation>
    <scope>NUCLEOTIDE SEQUENCE [LARGE SCALE GENOMIC DNA]</scope>
    <source>
        <strain evidence="5">ATCC 38327</strain>
    </source>
</reference>
<feature type="domain" description="PIH1D1/2/3 CS-like" evidence="3">
    <location>
        <begin position="89"/>
        <end position="184"/>
    </location>
</feature>
<dbReference type="Proteomes" id="UP000054350">
    <property type="component" value="Unassembled WGS sequence"/>
</dbReference>
<proteinExistence type="inferred from homology"/>
<accession>A0A0L0TA81</accession>
<dbReference type="InterPro" id="IPR041442">
    <property type="entry name" value="PIH1D1/2/3_CS-like"/>
</dbReference>
<dbReference type="AlphaFoldDB" id="A0A0L0TA81"/>
<dbReference type="GO" id="GO:0045505">
    <property type="term" value="F:dynein intermediate chain binding"/>
    <property type="evidence" value="ECO:0007669"/>
    <property type="project" value="TreeGrafter"/>
</dbReference>
<organism evidence="4 5">
    <name type="scientific">Allomyces macrogynus (strain ATCC 38327)</name>
    <name type="common">Allomyces javanicus var. macrogynus</name>
    <dbReference type="NCBI Taxonomy" id="578462"/>
    <lineage>
        <taxon>Eukaryota</taxon>
        <taxon>Fungi</taxon>
        <taxon>Fungi incertae sedis</taxon>
        <taxon>Blastocladiomycota</taxon>
        <taxon>Blastocladiomycetes</taxon>
        <taxon>Blastocladiales</taxon>
        <taxon>Blastocladiaceae</taxon>
        <taxon>Allomyces</taxon>
    </lineage>
</organism>
<keyword evidence="5" id="KW-1185">Reference proteome</keyword>
<dbReference type="GO" id="GO:0051087">
    <property type="term" value="F:protein-folding chaperone binding"/>
    <property type="evidence" value="ECO:0007669"/>
    <property type="project" value="InterPro"/>
</dbReference>
<dbReference type="PANTHER" id="PTHR21083">
    <property type="entry name" value="TWISTER"/>
    <property type="match status" value="1"/>
</dbReference>
<evidence type="ECO:0000259" key="3">
    <source>
        <dbReference type="Pfam" id="PF18201"/>
    </source>
</evidence>
<reference evidence="4 5" key="1">
    <citation type="submission" date="2009-11" db="EMBL/GenBank/DDBJ databases">
        <title>Annotation of Allomyces macrogynus ATCC 38327.</title>
        <authorList>
            <consortium name="The Broad Institute Genome Sequencing Platform"/>
            <person name="Russ C."/>
            <person name="Cuomo C."/>
            <person name="Burger G."/>
            <person name="Gray M.W."/>
            <person name="Holland P.W.H."/>
            <person name="King N."/>
            <person name="Lang F.B.F."/>
            <person name="Roger A.J."/>
            <person name="Ruiz-Trillo I."/>
            <person name="Young S.K."/>
            <person name="Zeng Q."/>
            <person name="Gargeya S."/>
            <person name="Fitzgerald M."/>
            <person name="Haas B."/>
            <person name="Abouelleil A."/>
            <person name="Alvarado L."/>
            <person name="Arachchi H.M."/>
            <person name="Berlin A."/>
            <person name="Chapman S.B."/>
            <person name="Gearin G."/>
            <person name="Goldberg J."/>
            <person name="Griggs A."/>
            <person name="Gujja S."/>
            <person name="Hansen M."/>
            <person name="Heiman D."/>
            <person name="Howarth C."/>
            <person name="Larimer J."/>
            <person name="Lui A."/>
            <person name="MacDonald P.J.P."/>
            <person name="McCowen C."/>
            <person name="Montmayeur A."/>
            <person name="Murphy C."/>
            <person name="Neiman D."/>
            <person name="Pearson M."/>
            <person name="Priest M."/>
            <person name="Roberts A."/>
            <person name="Saif S."/>
            <person name="Shea T."/>
            <person name="Sisk P."/>
            <person name="Stolte C."/>
            <person name="Sykes S."/>
            <person name="Wortman J."/>
            <person name="Nusbaum C."/>
            <person name="Birren B."/>
        </authorList>
    </citation>
    <scope>NUCLEOTIDE SEQUENCE [LARGE SCALE GENOMIC DNA]</scope>
    <source>
        <strain evidence="4 5">ATCC 38327</strain>
    </source>
</reference>
<dbReference type="GO" id="GO:0005737">
    <property type="term" value="C:cytoplasm"/>
    <property type="evidence" value="ECO:0007669"/>
    <property type="project" value="TreeGrafter"/>
</dbReference>
<dbReference type="eggNOG" id="ENOG502RZWX">
    <property type="taxonomic scope" value="Eukaryota"/>
</dbReference>
<name>A0A0L0TA81_ALLM3</name>
<feature type="region of interest" description="Disordered" evidence="2">
    <location>
        <begin position="17"/>
        <end position="57"/>
    </location>
</feature>
<gene>
    <name evidence="4" type="ORF">AMAG_16208</name>
</gene>
<dbReference type="Pfam" id="PF18201">
    <property type="entry name" value="PIH1_CS"/>
    <property type="match status" value="1"/>
</dbReference>